<organism evidence="1 2">
    <name type="scientific">Persea americana</name>
    <name type="common">Avocado</name>
    <dbReference type="NCBI Taxonomy" id="3435"/>
    <lineage>
        <taxon>Eukaryota</taxon>
        <taxon>Viridiplantae</taxon>
        <taxon>Streptophyta</taxon>
        <taxon>Embryophyta</taxon>
        <taxon>Tracheophyta</taxon>
        <taxon>Spermatophyta</taxon>
        <taxon>Magnoliopsida</taxon>
        <taxon>Magnoliidae</taxon>
        <taxon>Laurales</taxon>
        <taxon>Lauraceae</taxon>
        <taxon>Persea</taxon>
    </lineage>
</organism>
<gene>
    <name evidence="1" type="ORF">MRB53_034339</name>
</gene>
<name>A0ACC2KX44_PERAE</name>
<accession>A0ACC2KX44</accession>
<evidence type="ECO:0000313" key="1">
    <source>
        <dbReference type="EMBL" id="KAJ8625809.1"/>
    </source>
</evidence>
<evidence type="ECO:0000313" key="2">
    <source>
        <dbReference type="Proteomes" id="UP001234297"/>
    </source>
</evidence>
<reference evidence="1 2" key="1">
    <citation type="journal article" date="2022" name="Hortic Res">
        <title>A haplotype resolved chromosomal level avocado genome allows analysis of novel avocado genes.</title>
        <authorList>
            <person name="Nath O."/>
            <person name="Fletcher S.J."/>
            <person name="Hayward A."/>
            <person name="Shaw L.M."/>
            <person name="Masouleh A.K."/>
            <person name="Furtado A."/>
            <person name="Henry R.J."/>
            <person name="Mitter N."/>
        </authorList>
    </citation>
    <scope>NUCLEOTIDE SEQUENCE [LARGE SCALE GENOMIC DNA]</scope>
    <source>
        <strain evidence="2">cv. Hass</strain>
    </source>
</reference>
<protein>
    <submittedName>
        <fullName evidence="1">Uncharacterized protein</fullName>
    </submittedName>
</protein>
<sequence>MGFSWLMGFLTYFVALLATVCFFLLRSLFQKEKLMVNWPVVGMLPSLLLNVHRLHDWYTEVLRANGCTVFFHGPWFSGMKMLVTCDPRNVAHISSTAHFSNYPKGQDFSEMFDILGDGILNADYGSWKVQRKMAHTHFRNNRFRDFLMKTSREKVEKGLVPILQKATKETKPINLQDVLQRFTFDATCILVCGVDPGCLSTGLPTVPFAQALDDANEVVLLRHTVPRFWWKLLRRLNMGMEKKLADAWEIIDKFIEKQISVRREELQGRTPPPKNVEKEGDDDDDDDEAAAAATDLLTLYMQHENKEEMIHLKSPNTFLRDTTLNMLVAGRDTTSAALTWFFWLLSQNPSVEDKILQELTSSIPNSNPITNKPRVFTSEELGGLVYLHAALCESLRLFPPVPLIHKGVVKPDILPSGHRVEPGVKILYTTYALGRMELMKVVVAALLYNFQLQVLKDQVVSPKIAVVLQTRNGLMVKWSAWELHLCFLEQWQQSANHVLCFSEPLVLTEEETDIEAKERGHGYLLNFPTCKISDPVSLQNRKQLQRWVLLQSSQEGCKRSVAAAVERGWGTFIFASSDRELARDWSSIALMYPLFVEDGEIVDNEKKRVATFFEILSPQQLEQLQPIDDQAENLVINLVDWQVIPAENIVAAFQGSQKTVFAVARTPSEAQTFLEALEQGLGGVVLKVEDVGAVLELKDYFDRRSEAANLLNLAKATVTGVQTVGMGDRVCVDLCSLMRPGEGLLVGSFARGLFLVHSECLESSYIASRPFRVNAGPVHAYVAVPGGKTCYLSELQAGKEVIVVDQSGRQRTAVVGRVKIESRPLILVEAMNVPDYTTNYSILLQNAETVGLVSPCQGDEPTRSAIPVTSLKVGDEVMLRVQGGARHTGIEILEFIVEK</sequence>
<proteinExistence type="predicted"/>
<dbReference type="EMBL" id="CM056819">
    <property type="protein sequence ID" value="KAJ8625809.1"/>
    <property type="molecule type" value="Genomic_DNA"/>
</dbReference>
<keyword evidence="2" id="KW-1185">Reference proteome</keyword>
<comment type="caution">
    <text evidence="1">The sequence shown here is derived from an EMBL/GenBank/DDBJ whole genome shotgun (WGS) entry which is preliminary data.</text>
</comment>
<dbReference type="Proteomes" id="UP001234297">
    <property type="component" value="Chromosome 11"/>
</dbReference>